<evidence type="ECO:0000313" key="1">
    <source>
        <dbReference type="EMBL" id="KKR01832.1"/>
    </source>
</evidence>
<proteinExistence type="predicted"/>
<organism evidence="1 2">
    <name type="scientific">Candidatus Nomurabacteria bacterium GW2011_GWD2_39_12</name>
    <dbReference type="NCBI Taxonomy" id="1618759"/>
    <lineage>
        <taxon>Bacteria</taxon>
        <taxon>Candidatus Nomuraibacteriota</taxon>
    </lineage>
</organism>
<dbReference type="InterPro" id="IPR035235">
    <property type="entry name" value="DUF5343"/>
</dbReference>
<reference evidence="1 2" key="1">
    <citation type="journal article" date="2015" name="Nature">
        <title>rRNA introns, odd ribosomes, and small enigmatic genomes across a large radiation of phyla.</title>
        <authorList>
            <person name="Brown C.T."/>
            <person name="Hug L.A."/>
            <person name="Thomas B.C."/>
            <person name="Sharon I."/>
            <person name="Castelle C.J."/>
            <person name="Singh A."/>
            <person name="Wilkins M.J."/>
            <person name="Williams K.H."/>
            <person name="Banfield J.F."/>
        </authorList>
    </citation>
    <scope>NUCLEOTIDE SEQUENCE [LARGE SCALE GENOMIC DNA]</scope>
</reference>
<dbReference type="AlphaFoldDB" id="A0A837HP66"/>
<accession>A0A837HP66</accession>
<evidence type="ECO:0000313" key="2">
    <source>
        <dbReference type="Proteomes" id="UP000033998"/>
    </source>
</evidence>
<sequence>MLETSKRTPPYIGVKKLNETIDIMSRKNYSEVSPILFMSNGFSKIDALLAISLLKFLGILDEQGNPNNELMSKLRLAGDARKKAFDEIIRASYSGLFETIDEPQNLSSEALDNAFLAHYPDLSRRVLKGVKPVFFRLCELAGLKEKGSVRTRNVKPRSESKIKEVLKPNKTLGLKKDAPRGFHEHSIVRGKMFVIIPEDIFMRTGREEELNKDWFTVLKSAHDFADKYLKSEDTNEDEQT</sequence>
<name>A0A837HP66_9BACT</name>
<protein>
    <submittedName>
        <fullName evidence="1">Uncharacterized protein</fullName>
    </submittedName>
</protein>
<dbReference type="Proteomes" id="UP000033998">
    <property type="component" value="Unassembled WGS sequence"/>
</dbReference>
<dbReference type="Pfam" id="PF17278">
    <property type="entry name" value="DUF5343"/>
    <property type="match status" value="1"/>
</dbReference>
<dbReference type="EMBL" id="LBWE01000005">
    <property type="protein sequence ID" value="KKR01832.1"/>
    <property type="molecule type" value="Genomic_DNA"/>
</dbReference>
<comment type="caution">
    <text evidence="1">The sequence shown here is derived from an EMBL/GenBank/DDBJ whole genome shotgun (WGS) entry which is preliminary data.</text>
</comment>
<gene>
    <name evidence="1" type="ORF">UT27_C0005G0032</name>
</gene>